<dbReference type="Gene3D" id="3.90.1300.10">
    <property type="entry name" value="Amidase signature (AS) domain"/>
    <property type="match status" value="1"/>
</dbReference>
<dbReference type="RefSeq" id="WP_128638263.1">
    <property type="nucleotide sequence ID" value="NZ_CP008947.1"/>
</dbReference>
<dbReference type="Pfam" id="PF01425">
    <property type="entry name" value="Amidase"/>
    <property type="match status" value="1"/>
</dbReference>
<evidence type="ECO:0000313" key="2">
    <source>
        <dbReference type="EMBL" id="AII03212.1"/>
    </source>
</evidence>
<dbReference type="InterPro" id="IPR036928">
    <property type="entry name" value="AS_sf"/>
</dbReference>
<name>A0A076EDM2_RHOOP</name>
<sequence>MSDIAFAPAHEQARAIASGEVTSVELVDLYLERIAAHNRLLNAIVTLDPGRARAEAAAADSKRAAGEELGLLHGLPITLKDSFETQGMRTVCGRPDLAGYVPKQDAEAVTRLRAAGAVIMGKTNMPAGNQDVQADNPVFGPTSNPWDTSRTSGGSAGGGAVATAAGLTSFDFGSEIGGSTRIPSHFTGLYGHKSTWHSIPLAGHVPGGPGDGRWLDMDMACAGAQVRDPRDLVPILQATVGPLDPDGGFSYALRPPRATKLEDFRVAVWIDDPACPVETDIATAMDDARTVLEAAGATVVEHPASLPVDIAASHKAFRPLVYGAFSYDRSGLTPASNATLLGRLLQHPRGDAGHALKGTFQSHYSWMQADTARHAIRLRWIEFFKDFDVVLMPVSPTVAPPHHNKLVDKFGRSIAVDGEKRPYWDQVKWSALANISGGPATTIPVRRGRTGLPVGLQAMGPAGGDLTTIEFAALLGREVDGYAPPPAYSSGDGHH</sequence>
<dbReference type="AlphaFoldDB" id="A0A076EDM2"/>
<gene>
    <name evidence="2" type="ORF">EP51_00470</name>
</gene>
<protein>
    <submittedName>
        <fullName evidence="2">Amidase</fullName>
    </submittedName>
</protein>
<dbReference type="GO" id="GO:0012505">
    <property type="term" value="C:endomembrane system"/>
    <property type="evidence" value="ECO:0007669"/>
    <property type="project" value="TreeGrafter"/>
</dbReference>
<evidence type="ECO:0000313" key="3">
    <source>
        <dbReference type="Proteomes" id="UP000028488"/>
    </source>
</evidence>
<dbReference type="InterPro" id="IPR023631">
    <property type="entry name" value="Amidase_dom"/>
</dbReference>
<feature type="domain" description="Amidase" evidence="1">
    <location>
        <begin position="25"/>
        <end position="467"/>
    </location>
</feature>
<evidence type="ECO:0000259" key="1">
    <source>
        <dbReference type="Pfam" id="PF01425"/>
    </source>
</evidence>
<organism evidence="2 3">
    <name type="scientific">Rhodococcus opacus</name>
    <name type="common">Nocardia opaca</name>
    <dbReference type="NCBI Taxonomy" id="37919"/>
    <lineage>
        <taxon>Bacteria</taxon>
        <taxon>Bacillati</taxon>
        <taxon>Actinomycetota</taxon>
        <taxon>Actinomycetes</taxon>
        <taxon>Mycobacteriales</taxon>
        <taxon>Nocardiaceae</taxon>
        <taxon>Rhodococcus</taxon>
    </lineage>
</organism>
<dbReference type="PANTHER" id="PTHR43372">
    <property type="entry name" value="FATTY-ACID AMIDE HYDROLASE"/>
    <property type="match status" value="1"/>
</dbReference>
<reference evidence="2 3" key="1">
    <citation type="submission" date="2014-07" db="EMBL/GenBank/DDBJ databases">
        <title>Genome Sequence of Rhodococcus opacus Strain R7, a Biodegrader of Mono- and Polycyclic Aromatic Hydrocarbons.</title>
        <authorList>
            <person name="Di Gennaro P."/>
            <person name="Zampolli J."/>
            <person name="Presti I."/>
            <person name="Cappelletti M."/>
            <person name="D'Ursi P."/>
            <person name="Orro A."/>
            <person name="Mezzelani A."/>
            <person name="Milanesi L."/>
        </authorList>
    </citation>
    <scope>NUCLEOTIDE SEQUENCE [LARGE SCALE GENOMIC DNA]</scope>
    <source>
        <strain evidence="2 3">R7</strain>
    </source>
</reference>
<dbReference type="InterPro" id="IPR052739">
    <property type="entry name" value="FAAH2"/>
</dbReference>
<dbReference type="eggNOG" id="COG0154">
    <property type="taxonomic scope" value="Bacteria"/>
</dbReference>
<dbReference type="Proteomes" id="UP000028488">
    <property type="component" value="Chromosome"/>
</dbReference>
<accession>A0A076EDM2</accession>
<proteinExistence type="predicted"/>
<dbReference type="PANTHER" id="PTHR43372:SF4">
    <property type="entry name" value="FATTY-ACID AMIDE HYDROLASE 2"/>
    <property type="match status" value="1"/>
</dbReference>
<dbReference type="SUPFAM" id="SSF75304">
    <property type="entry name" value="Amidase signature (AS) enzymes"/>
    <property type="match status" value="1"/>
</dbReference>
<dbReference type="NCBIfam" id="NF004816">
    <property type="entry name" value="PRK06170.1"/>
    <property type="match status" value="1"/>
</dbReference>
<dbReference type="EMBL" id="CP008947">
    <property type="protein sequence ID" value="AII03212.1"/>
    <property type="molecule type" value="Genomic_DNA"/>
</dbReference>